<feature type="region of interest" description="Disordered" evidence="1">
    <location>
        <begin position="729"/>
        <end position="774"/>
    </location>
</feature>
<organism evidence="3 4">
    <name type="scientific">Symbiodinium necroappetens</name>
    <dbReference type="NCBI Taxonomy" id="1628268"/>
    <lineage>
        <taxon>Eukaryota</taxon>
        <taxon>Sar</taxon>
        <taxon>Alveolata</taxon>
        <taxon>Dinophyceae</taxon>
        <taxon>Suessiales</taxon>
        <taxon>Symbiodiniaceae</taxon>
        <taxon>Symbiodinium</taxon>
    </lineage>
</organism>
<feature type="compositionally biased region" description="Basic and acidic residues" evidence="1">
    <location>
        <begin position="589"/>
        <end position="598"/>
    </location>
</feature>
<gene>
    <name evidence="3" type="ORF">SNEC2469_LOCUS9444</name>
</gene>
<feature type="compositionally biased region" description="Pro residues" evidence="1">
    <location>
        <begin position="523"/>
        <end position="532"/>
    </location>
</feature>
<reference evidence="3" key="1">
    <citation type="submission" date="2021-02" db="EMBL/GenBank/DDBJ databases">
        <authorList>
            <person name="Dougan E. K."/>
            <person name="Rhodes N."/>
            <person name="Thang M."/>
            <person name="Chan C."/>
        </authorList>
    </citation>
    <scope>NUCLEOTIDE SEQUENCE</scope>
</reference>
<proteinExistence type="predicted"/>
<accession>A0A812PHJ2</accession>
<evidence type="ECO:0000256" key="1">
    <source>
        <dbReference type="SAM" id="MobiDB-lite"/>
    </source>
</evidence>
<evidence type="ECO:0000313" key="3">
    <source>
        <dbReference type="EMBL" id="CAE7359241.1"/>
    </source>
</evidence>
<feature type="compositionally biased region" description="Basic and acidic residues" evidence="1">
    <location>
        <begin position="734"/>
        <end position="751"/>
    </location>
</feature>
<protein>
    <submittedName>
        <fullName evidence="3">Uncharacterized protein</fullName>
    </submittedName>
</protein>
<dbReference type="Proteomes" id="UP000601435">
    <property type="component" value="Unassembled WGS sequence"/>
</dbReference>
<feature type="region of interest" description="Disordered" evidence="1">
    <location>
        <begin position="26"/>
        <end position="67"/>
    </location>
</feature>
<feature type="signal peptide" evidence="2">
    <location>
        <begin position="1"/>
        <end position="18"/>
    </location>
</feature>
<feature type="compositionally biased region" description="Basic and acidic residues" evidence="1">
    <location>
        <begin position="565"/>
        <end position="576"/>
    </location>
</feature>
<keyword evidence="4" id="KW-1185">Reference proteome</keyword>
<dbReference type="EMBL" id="CAJNJA010015288">
    <property type="protein sequence ID" value="CAE7359241.1"/>
    <property type="molecule type" value="Genomic_DNA"/>
</dbReference>
<dbReference type="AlphaFoldDB" id="A0A812PHJ2"/>
<keyword evidence="2" id="KW-0732">Signal</keyword>
<feature type="chain" id="PRO_5032977687" evidence="2">
    <location>
        <begin position="19"/>
        <end position="774"/>
    </location>
</feature>
<feature type="region of interest" description="Disordered" evidence="1">
    <location>
        <begin position="486"/>
        <end position="623"/>
    </location>
</feature>
<sequence>MSLSAVSEALMLRLMLWGLPEGPPAALAPGSRRGSEAASEHTTAVALAGGTRNEDGASLRRPSSRCSSFETTAATSLEFAPSHNSAREPGLKLGPNDFTSLTSERTVSDAQTSFMIPPQWSRLERSTTRMSQGSGNFEPTASSDLVLFPNPSLALPAPALLQHSALLHQHDLSNLVGGAQAWVATAICGSGHFRVGDEFHPLPGDVWACVGNVVLLQREQQVVLCRHASFPQMVRVQYFCNRLKTPGDCQQYSCPVAQWQVPLLQEQAFMDSLASFLDCRLAAVARSVVQPGVTYSSSGICSSSLHIWQDACPQSYCASLTTAANMWKAVITGSSSGALLDFLQVSTSLVPSNFELAMSSLAMDAASMASEASQLLNDRLSQSSCVALPCNKHAPVQALAAMALPYSGIAEPRARLAIEGRGAPTPKLLCGEPARDDDLASVEVVPQVYMRPEAVQVEEDPESSSWISWDCIKDPESFSSAFFVPAEPEESQNEDVDRSSEPDAEAVPEEAHTATKQSRPRPVKPTSPPPKVWRPHCRSVPPVARMTDTVQAPGSGDGGEEELDRQDPKRQRDHSLNRPVGSVVVCKEAQSERSEDNKRQRRRPRSLSTTSKPPLLPSAKELPPVKSFSMVRDALSKSRLAGRHRTAIAAAAALSLDTEVSVSETPEVPTPSMASLLTGESLNPGASLHRARPYTRHRAAIRDARALCLNVESDIDRLSAPRLLRVHSVPSEAAESKKPPRDPRAMSETRQRAVSSSFKIRPSVLMHDGPKCQT</sequence>
<evidence type="ECO:0000256" key="2">
    <source>
        <dbReference type="SAM" id="SignalP"/>
    </source>
</evidence>
<evidence type="ECO:0000313" key="4">
    <source>
        <dbReference type="Proteomes" id="UP000601435"/>
    </source>
</evidence>
<dbReference type="OrthoDB" id="423866at2759"/>
<comment type="caution">
    <text evidence="3">The sequence shown here is derived from an EMBL/GenBank/DDBJ whole genome shotgun (WGS) entry which is preliminary data.</text>
</comment>
<feature type="region of interest" description="Disordered" evidence="1">
    <location>
        <begin position="662"/>
        <end position="681"/>
    </location>
</feature>
<name>A0A812PHJ2_9DINO</name>
<feature type="compositionally biased region" description="Polar residues" evidence="1">
    <location>
        <begin position="672"/>
        <end position="681"/>
    </location>
</feature>